<dbReference type="OMA" id="ANDLMAC"/>
<dbReference type="EMBL" id="CP032096">
    <property type="protein sequence ID" value="QBZ84164.1"/>
    <property type="molecule type" value="Genomic_DNA"/>
</dbReference>
<gene>
    <name evidence="1" type="ORF">GHNINEIG_02239</name>
</gene>
<dbReference type="InterPro" id="IPR009609">
    <property type="entry name" value="Phosphonate_metab_PhnG"/>
</dbReference>
<dbReference type="AlphaFoldDB" id="A0A4V1C949"/>
<protein>
    <submittedName>
        <fullName evidence="1">Phosphonate C-P lyase system protein PhnG</fullName>
    </submittedName>
</protein>
<dbReference type="GO" id="GO:0016829">
    <property type="term" value="F:lyase activity"/>
    <property type="evidence" value="ECO:0007669"/>
    <property type="project" value="UniProtKB-KW"/>
</dbReference>
<evidence type="ECO:0000313" key="1">
    <source>
        <dbReference type="EMBL" id="QBZ84164.1"/>
    </source>
</evidence>
<proteinExistence type="predicted"/>
<dbReference type="GO" id="GO:0015716">
    <property type="term" value="P:organic phosphonate transport"/>
    <property type="evidence" value="ECO:0007669"/>
    <property type="project" value="InterPro"/>
</dbReference>
<reference evidence="1 2" key="1">
    <citation type="submission" date="2018-08" db="EMBL/GenBank/DDBJ databases">
        <title>Horizontal acquisition of hydrogen conversion ability and other habitat adaptations in Hydrogenovibrio crunogenus strains.</title>
        <authorList>
            <person name="Gonnella G."/>
            <person name="Adam N."/>
            <person name="Perner M."/>
        </authorList>
    </citation>
    <scope>NUCLEOTIDE SEQUENCE [LARGE SCALE GENOMIC DNA]</scope>
    <source>
        <strain evidence="1 2">SP-41</strain>
    </source>
</reference>
<keyword evidence="1" id="KW-0456">Lyase</keyword>
<evidence type="ECO:0000313" key="2">
    <source>
        <dbReference type="Proteomes" id="UP000296201"/>
    </source>
</evidence>
<name>A0A4V1C949_9GAMM</name>
<dbReference type="GO" id="GO:0019634">
    <property type="term" value="P:organic phosphonate metabolic process"/>
    <property type="evidence" value="ECO:0007669"/>
    <property type="project" value="InterPro"/>
</dbReference>
<organism evidence="1 2">
    <name type="scientific">Hydrogenovibrio crunogenus</name>
    <dbReference type="NCBI Taxonomy" id="39765"/>
    <lineage>
        <taxon>Bacteria</taxon>
        <taxon>Pseudomonadati</taxon>
        <taxon>Pseudomonadota</taxon>
        <taxon>Gammaproteobacteria</taxon>
        <taxon>Thiotrichales</taxon>
        <taxon>Piscirickettsiaceae</taxon>
        <taxon>Hydrogenovibrio</taxon>
    </lineage>
</organism>
<keyword evidence="2" id="KW-1185">Reference proteome</keyword>
<dbReference type="OrthoDB" id="5615100at2"/>
<dbReference type="RefSeq" id="WP_011371496.1">
    <property type="nucleotide sequence ID" value="NZ_CP032096.1"/>
</dbReference>
<sequence>MNNSCCSVPRSLWMRALKMVCVEEIKAVIDAVINEYQVAYKAVPQSGLGVLQTQDTALHEPYFLGEFPIATSWVVLTDKQGNCFEGSAQLMDDDENIASLFAVCDTVLANNLLYCRKLADLVELGEFKFSEKVKARKAMLGSTAVDFSLLGTQDEDKKETQSA</sequence>
<accession>A0A4V1C949</accession>
<dbReference type="NCBIfam" id="TIGR03293">
    <property type="entry name" value="PhnG_redo"/>
    <property type="match status" value="1"/>
</dbReference>
<dbReference type="Proteomes" id="UP000296201">
    <property type="component" value="Chromosome"/>
</dbReference>
<dbReference type="Pfam" id="PF06754">
    <property type="entry name" value="PhnG"/>
    <property type="match status" value="1"/>
</dbReference>